<keyword evidence="1" id="KW-0812">Transmembrane</keyword>
<comment type="caution">
    <text evidence="2">The sequence shown here is derived from an EMBL/GenBank/DDBJ whole genome shotgun (WGS) entry which is preliminary data.</text>
</comment>
<reference evidence="2" key="1">
    <citation type="journal article" date="2015" name="Nature">
        <title>Complex archaea that bridge the gap between prokaryotes and eukaryotes.</title>
        <authorList>
            <person name="Spang A."/>
            <person name="Saw J.H."/>
            <person name="Jorgensen S.L."/>
            <person name="Zaremba-Niedzwiedzka K."/>
            <person name="Martijn J."/>
            <person name="Lind A.E."/>
            <person name="van Eijk R."/>
            <person name="Schleper C."/>
            <person name="Guy L."/>
            <person name="Ettema T.J."/>
        </authorList>
    </citation>
    <scope>NUCLEOTIDE SEQUENCE</scope>
</reference>
<keyword evidence="1" id="KW-0472">Membrane</keyword>
<feature type="transmembrane region" description="Helical" evidence="1">
    <location>
        <begin position="30"/>
        <end position="48"/>
    </location>
</feature>
<evidence type="ECO:0000256" key="1">
    <source>
        <dbReference type="SAM" id="Phobius"/>
    </source>
</evidence>
<gene>
    <name evidence="2" type="ORF">LCGC14_0596950</name>
</gene>
<evidence type="ECO:0000313" key="2">
    <source>
        <dbReference type="EMBL" id="KKN53957.1"/>
    </source>
</evidence>
<organism evidence="2">
    <name type="scientific">marine sediment metagenome</name>
    <dbReference type="NCBI Taxonomy" id="412755"/>
    <lineage>
        <taxon>unclassified sequences</taxon>
        <taxon>metagenomes</taxon>
        <taxon>ecological metagenomes</taxon>
    </lineage>
</organism>
<name>A0A0F9RVE2_9ZZZZ</name>
<keyword evidence="1" id="KW-1133">Transmembrane helix</keyword>
<dbReference type="EMBL" id="LAZR01000949">
    <property type="protein sequence ID" value="KKN53957.1"/>
    <property type="molecule type" value="Genomic_DNA"/>
</dbReference>
<feature type="transmembrane region" description="Helical" evidence="1">
    <location>
        <begin position="5"/>
        <end position="24"/>
    </location>
</feature>
<sequence>MKREIVIIIILFLVHGLIKVIYYNDLSIEISLLITFTYMRFSFILVCMGETRKEKERGVKLWMN</sequence>
<protein>
    <submittedName>
        <fullName evidence="2">Uncharacterized protein</fullName>
    </submittedName>
</protein>
<proteinExistence type="predicted"/>
<accession>A0A0F9RVE2</accession>
<dbReference type="AlphaFoldDB" id="A0A0F9RVE2"/>